<feature type="transmembrane region" description="Helical" evidence="1">
    <location>
        <begin position="6"/>
        <end position="29"/>
    </location>
</feature>
<dbReference type="PATRIC" id="fig|1671680.3.peg.815"/>
<evidence type="ECO:0000313" key="2">
    <source>
        <dbReference type="EMBL" id="KZX22122.1"/>
    </source>
</evidence>
<evidence type="ECO:0000313" key="3">
    <source>
        <dbReference type="Proteomes" id="UP000076717"/>
    </source>
</evidence>
<keyword evidence="1" id="KW-1133">Transmembrane helix</keyword>
<organism evidence="2 3">
    <name type="scientific">Rathayibacter tanaceti</name>
    <dbReference type="NCBI Taxonomy" id="1671680"/>
    <lineage>
        <taxon>Bacteria</taxon>
        <taxon>Bacillati</taxon>
        <taxon>Actinomycetota</taxon>
        <taxon>Actinomycetes</taxon>
        <taxon>Micrococcales</taxon>
        <taxon>Microbacteriaceae</taxon>
        <taxon>Rathayibacter</taxon>
    </lineage>
</organism>
<keyword evidence="1" id="KW-0472">Membrane</keyword>
<name>A0A166IBZ8_9MICO</name>
<evidence type="ECO:0000256" key="1">
    <source>
        <dbReference type="SAM" id="Phobius"/>
    </source>
</evidence>
<keyword evidence="1" id="KW-0812">Transmembrane</keyword>
<dbReference type="RefSeq" id="WP_082844982.1">
    <property type="nucleotide sequence ID" value="NZ_LIIN01000015.1"/>
</dbReference>
<accession>A0A166IBZ8</accession>
<proteinExistence type="predicted"/>
<dbReference type="EMBL" id="LIIN01000015">
    <property type="protein sequence ID" value="KZX22122.1"/>
    <property type="molecule type" value="Genomic_DNA"/>
</dbReference>
<comment type="caution">
    <text evidence="2">The sequence shown here is derived from an EMBL/GenBank/DDBJ whole genome shotgun (WGS) entry which is preliminary data.</text>
</comment>
<sequence length="62" mass="7169">MSDVSLNWLNVFYAIEWVVFAGFALYLWFRLVRDAWEREAEEALDAEERALTDRAEAASSAP</sequence>
<dbReference type="AlphaFoldDB" id="A0A166IBZ8"/>
<dbReference type="Proteomes" id="UP000076717">
    <property type="component" value="Unassembled WGS sequence"/>
</dbReference>
<protein>
    <submittedName>
        <fullName evidence="2">Uncharacterized protein</fullName>
    </submittedName>
</protein>
<reference evidence="2 3" key="1">
    <citation type="submission" date="2015-08" db="EMBL/GenBank/DDBJ databases">
        <title>Draft Genome Sequence of Rathayibacter sp. Strain VKM Ac-2596 Isolated from Leaf Gall Induced by Plant-Parasitic Nematodes.</title>
        <authorList>
            <person name="Vasilenko O.V."/>
            <person name="Starodumova I.P."/>
            <person name="Tarlachkov S.V."/>
            <person name="Dorofeeva L.V."/>
            <person name="Evtushenko L.I."/>
        </authorList>
    </citation>
    <scope>NUCLEOTIDE SEQUENCE [LARGE SCALE GENOMIC DNA]</scope>
    <source>
        <strain evidence="2 3">VKM Ac-2596</strain>
    </source>
</reference>
<gene>
    <name evidence="2" type="ORF">ACH61_00767</name>
</gene>
<keyword evidence="3" id="KW-1185">Reference proteome</keyword>